<gene>
    <name evidence="1" type="ORF">CEXT_212791</name>
</gene>
<sequence>MVLMCQITTSIGDLQRLLEAGANAVMTGCSVLLCTSKCLAVMHQARFPLPSLADQMTTASGTISRL</sequence>
<evidence type="ECO:0000313" key="2">
    <source>
        <dbReference type="Proteomes" id="UP001054945"/>
    </source>
</evidence>
<reference evidence="1 2" key="1">
    <citation type="submission" date="2021-06" db="EMBL/GenBank/DDBJ databases">
        <title>Caerostris extrusa draft genome.</title>
        <authorList>
            <person name="Kono N."/>
            <person name="Arakawa K."/>
        </authorList>
    </citation>
    <scope>NUCLEOTIDE SEQUENCE [LARGE SCALE GENOMIC DNA]</scope>
</reference>
<keyword evidence="2" id="KW-1185">Reference proteome</keyword>
<name>A0AAV4TC16_CAEEX</name>
<dbReference type="Proteomes" id="UP001054945">
    <property type="component" value="Unassembled WGS sequence"/>
</dbReference>
<organism evidence="1 2">
    <name type="scientific">Caerostris extrusa</name>
    <name type="common">Bark spider</name>
    <name type="synonym">Caerostris bankana</name>
    <dbReference type="NCBI Taxonomy" id="172846"/>
    <lineage>
        <taxon>Eukaryota</taxon>
        <taxon>Metazoa</taxon>
        <taxon>Ecdysozoa</taxon>
        <taxon>Arthropoda</taxon>
        <taxon>Chelicerata</taxon>
        <taxon>Arachnida</taxon>
        <taxon>Araneae</taxon>
        <taxon>Araneomorphae</taxon>
        <taxon>Entelegynae</taxon>
        <taxon>Araneoidea</taxon>
        <taxon>Araneidae</taxon>
        <taxon>Caerostris</taxon>
    </lineage>
</organism>
<protein>
    <recommendedName>
        <fullName evidence="3">DUS-like FMN-binding domain-containing protein</fullName>
    </recommendedName>
</protein>
<accession>A0AAV4TC16</accession>
<comment type="caution">
    <text evidence="1">The sequence shown here is derived from an EMBL/GenBank/DDBJ whole genome shotgun (WGS) entry which is preliminary data.</text>
</comment>
<dbReference type="EMBL" id="BPLR01011042">
    <property type="protein sequence ID" value="GIY43830.1"/>
    <property type="molecule type" value="Genomic_DNA"/>
</dbReference>
<evidence type="ECO:0000313" key="1">
    <source>
        <dbReference type="EMBL" id="GIY43830.1"/>
    </source>
</evidence>
<evidence type="ECO:0008006" key="3">
    <source>
        <dbReference type="Google" id="ProtNLM"/>
    </source>
</evidence>
<dbReference type="AlphaFoldDB" id="A0AAV4TC16"/>
<proteinExistence type="predicted"/>